<accession>A0A067NSX2</accession>
<reference evidence="3" key="1">
    <citation type="journal article" date="2014" name="Proc. Natl. Acad. Sci. U.S.A.">
        <title>Extensive sampling of basidiomycete genomes demonstrates inadequacy of the white-rot/brown-rot paradigm for wood decay fungi.</title>
        <authorList>
            <person name="Riley R."/>
            <person name="Salamov A.A."/>
            <person name="Brown D.W."/>
            <person name="Nagy L.G."/>
            <person name="Floudas D."/>
            <person name="Held B.W."/>
            <person name="Levasseur A."/>
            <person name="Lombard V."/>
            <person name="Morin E."/>
            <person name="Otillar R."/>
            <person name="Lindquist E.A."/>
            <person name="Sun H."/>
            <person name="LaButti K.M."/>
            <person name="Schmutz J."/>
            <person name="Jabbour D."/>
            <person name="Luo H."/>
            <person name="Baker S.E."/>
            <person name="Pisabarro A.G."/>
            <person name="Walton J.D."/>
            <person name="Blanchette R.A."/>
            <person name="Henrissat B."/>
            <person name="Martin F."/>
            <person name="Cullen D."/>
            <person name="Hibbett D.S."/>
            <person name="Grigoriev I.V."/>
        </authorList>
    </citation>
    <scope>NUCLEOTIDE SEQUENCE [LARGE SCALE GENOMIC DNA]</scope>
    <source>
        <strain evidence="3">PC15</strain>
    </source>
</reference>
<evidence type="ECO:0000313" key="2">
    <source>
        <dbReference type="EMBL" id="KDQ26716.1"/>
    </source>
</evidence>
<name>A0A067NSX2_PLEO1</name>
<organism evidence="2 3">
    <name type="scientific">Pleurotus ostreatus (strain PC15)</name>
    <name type="common">Oyster mushroom</name>
    <dbReference type="NCBI Taxonomy" id="1137138"/>
    <lineage>
        <taxon>Eukaryota</taxon>
        <taxon>Fungi</taxon>
        <taxon>Dikarya</taxon>
        <taxon>Basidiomycota</taxon>
        <taxon>Agaricomycotina</taxon>
        <taxon>Agaricomycetes</taxon>
        <taxon>Agaricomycetidae</taxon>
        <taxon>Agaricales</taxon>
        <taxon>Pleurotineae</taxon>
        <taxon>Pleurotaceae</taxon>
        <taxon>Pleurotus</taxon>
    </lineage>
</organism>
<dbReference type="AlphaFoldDB" id="A0A067NSX2"/>
<evidence type="ECO:0000313" key="3">
    <source>
        <dbReference type="Proteomes" id="UP000027073"/>
    </source>
</evidence>
<feature type="compositionally biased region" description="Polar residues" evidence="1">
    <location>
        <begin position="1"/>
        <end position="32"/>
    </location>
</feature>
<dbReference type="VEuPathDB" id="FungiDB:PLEOSDRAFT_159365"/>
<sequence length="324" mass="36022">MAISQQTASSGSHNPSAQIVAHQNQYRQSNRAHGQAPRLPQPGRASGSQSTVVQPARNIFRASPGTTSKYHPYLPTQRNPVDLPQALPPTYRKATGHGSRYRTDMPPPSEVPTNRRMAPPPRGTTGIVDGFAPGRRDGSSDFFWMPGSHTQSPRKSAITTHYNLTRSATTNDTRKIDVQKQSTPRSTRPFAQNQMIKKPVTQLAHDLAPKSPDVHPKYEVKDEEAMATSLPKFMKKYAPPFDRDANNAPVLLVDEPYLQDKFPYPCKDVDAQTRHACLIGYPTRQTSRIVAPDSILHQLTRGPEWNDPMISLFVPVRIPTPTLP</sequence>
<dbReference type="OrthoDB" id="2922083at2759"/>
<dbReference type="HOGENOM" id="CLU_858212_0_0_1"/>
<evidence type="ECO:0000256" key="1">
    <source>
        <dbReference type="SAM" id="MobiDB-lite"/>
    </source>
</evidence>
<proteinExistence type="predicted"/>
<dbReference type="InParanoid" id="A0A067NSX2"/>
<feature type="region of interest" description="Disordered" evidence="1">
    <location>
        <begin position="1"/>
        <end position="133"/>
    </location>
</feature>
<gene>
    <name evidence="2" type="ORF">PLEOSDRAFT_159365</name>
</gene>
<dbReference type="EMBL" id="KL198009">
    <property type="protein sequence ID" value="KDQ26716.1"/>
    <property type="molecule type" value="Genomic_DNA"/>
</dbReference>
<dbReference type="Proteomes" id="UP000027073">
    <property type="component" value="Unassembled WGS sequence"/>
</dbReference>
<protein>
    <submittedName>
        <fullName evidence="2">Uncharacterized protein</fullName>
    </submittedName>
</protein>